<comment type="caution">
    <text evidence="2">The sequence shown here is derived from an EMBL/GenBank/DDBJ whole genome shotgun (WGS) entry which is preliminary data.</text>
</comment>
<dbReference type="EMBL" id="RCMV01001130">
    <property type="protein sequence ID" value="KAG3210200.1"/>
    <property type="molecule type" value="Genomic_DNA"/>
</dbReference>
<evidence type="ECO:0000313" key="3">
    <source>
        <dbReference type="Proteomes" id="UP000760860"/>
    </source>
</evidence>
<evidence type="ECO:0000313" key="2">
    <source>
        <dbReference type="EMBL" id="KAG3210200.1"/>
    </source>
</evidence>
<evidence type="ECO:0000256" key="1">
    <source>
        <dbReference type="SAM" id="MobiDB-lite"/>
    </source>
</evidence>
<organism evidence="2 3">
    <name type="scientific">Phytophthora cactorum</name>
    <dbReference type="NCBI Taxonomy" id="29920"/>
    <lineage>
        <taxon>Eukaryota</taxon>
        <taxon>Sar</taxon>
        <taxon>Stramenopiles</taxon>
        <taxon>Oomycota</taxon>
        <taxon>Peronosporomycetes</taxon>
        <taxon>Peronosporales</taxon>
        <taxon>Peronosporaceae</taxon>
        <taxon>Phytophthora</taxon>
    </lineage>
</organism>
<gene>
    <name evidence="2" type="ORF">PC129_g18799</name>
</gene>
<reference evidence="2" key="1">
    <citation type="submission" date="2018-05" db="EMBL/GenBank/DDBJ databases">
        <title>Effector identification in a new, highly contiguous assembly of the strawberry crown rot pathogen Phytophthora cactorum.</title>
        <authorList>
            <person name="Armitage A.D."/>
            <person name="Nellist C.F."/>
            <person name="Bates H."/>
            <person name="Vickerstaff R.J."/>
            <person name="Harrison R.J."/>
        </authorList>
    </citation>
    <scope>NUCLEOTIDE SEQUENCE</scope>
    <source>
        <strain evidence="2">P421</strain>
    </source>
</reference>
<dbReference type="VEuPathDB" id="FungiDB:PC110_g20413"/>
<proteinExistence type="predicted"/>
<dbReference type="Proteomes" id="UP000760860">
    <property type="component" value="Unassembled WGS sequence"/>
</dbReference>
<accession>A0A8T1HD94</accession>
<sequence length="114" mass="12318">MPGYSFEYLTWIPGSSYWLSHVLALDAAEPWHSGWVDAPAQHHYNTTFAPCNPGFPLFVPTGQTRETVGCQIQVNPVLTSSEIAPDWDVDFRLPSAAPTAPAPAGDSAAMAEES</sequence>
<feature type="compositionally biased region" description="Low complexity" evidence="1">
    <location>
        <begin position="94"/>
        <end position="114"/>
    </location>
</feature>
<feature type="region of interest" description="Disordered" evidence="1">
    <location>
        <begin position="92"/>
        <end position="114"/>
    </location>
</feature>
<name>A0A8T1HD94_9STRA</name>
<dbReference type="AlphaFoldDB" id="A0A8T1HD94"/>
<protein>
    <submittedName>
        <fullName evidence="2">Uncharacterized protein</fullName>
    </submittedName>
</protein>